<reference evidence="1" key="2">
    <citation type="submission" date="2025-09" db="UniProtKB">
        <authorList>
            <consortium name="Ensembl"/>
        </authorList>
    </citation>
    <scope>IDENTIFICATION</scope>
</reference>
<organism evidence="1 2">
    <name type="scientific">Pavo cristatus</name>
    <name type="common">Indian peafowl</name>
    <name type="synonym">Blue peafowl</name>
    <dbReference type="NCBI Taxonomy" id="9049"/>
    <lineage>
        <taxon>Eukaryota</taxon>
        <taxon>Metazoa</taxon>
        <taxon>Chordata</taxon>
        <taxon>Craniata</taxon>
        <taxon>Vertebrata</taxon>
        <taxon>Euteleostomi</taxon>
        <taxon>Archelosauria</taxon>
        <taxon>Archosauria</taxon>
        <taxon>Dinosauria</taxon>
        <taxon>Saurischia</taxon>
        <taxon>Theropoda</taxon>
        <taxon>Coelurosauria</taxon>
        <taxon>Aves</taxon>
        <taxon>Neognathae</taxon>
        <taxon>Galloanserae</taxon>
        <taxon>Galliformes</taxon>
        <taxon>Phasianidae</taxon>
        <taxon>Phasianinae</taxon>
        <taxon>Pavo</taxon>
    </lineage>
</organism>
<dbReference type="Proteomes" id="UP000694428">
    <property type="component" value="Unplaced"/>
</dbReference>
<accession>A0A8C9EGX2</accession>
<dbReference type="AlphaFoldDB" id="A0A8C9EGX2"/>
<protein>
    <submittedName>
        <fullName evidence="1">Uncharacterized protein</fullName>
    </submittedName>
</protein>
<proteinExistence type="predicted"/>
<keyword evidence="2" id="KW-1185">Reference proteome</keyword>
<reference evidence="1" key="1">
    <citation type="submission" date="2025-08" db="UniProtKB">
        <authorList>
            <consortium name="Ensembl"/>
        </authorList>
    </citation>
    <scope>IDENTIFICATION</scope>
</reference>
<name>A0A8C9EGX2_PAVCR</name>
<evidence type="ECO:0000313" key="2">
    <source>
        <dbReference type="Proteomes" id="UP000694428"/>
    </source>
</evidence>
<sequence length="94" mass="9790">ALLPALPLCCGPARCLPCLHTPSCSMLRCRKETTLLQRNPPPALRAPGAGLALSTVQAVPDCPPSKQTLSAGAAKAENQCRSCSPIPAMLCNMH</sequence>
<evidence type="ECO:0000313" key="1">
    <source>
        <dbReference type="Ensembl" id="ENSPSTP00000000449.1"/>
    </source>
</evidence>
<dbReference type="Ensembl" id="ENSPSTT00000000470.1">
    <property type="protein sequence ID" value="ENSPSTP00000000449.1"/>
    <property type="gene ID" value="ENSPSTG00000000384.1"/>
</dbReference>